<reference evidence="1 2" key="1">
    <citation type="submission" date="2017-11" db="EMBL/GenBank/DDBJ databases">
        <title>The genome of Rhizophagus clarus HR1 reveals common genetic basis of auxotrophy among arbuscular mycorrhizal fungi.</title>
        <authorList>
            <person name="Kobayashi Y."/>
        </authorList>
    </citation>
    <scope>NUCLEOTIDE SEQUENCE [LARGE SCALE GENOMIC DNA]</scope>
    <source>
        <strain evidence="1 2">HR1</strain>
    </source>
</reference>
<dbReference type="SUPFAM" id="SSF46689">
    <property type="entry name" value="Homeodomain-like"/>
    <property type="match status" value="1"/>
</dbReference>
<dbReference type="AlphaFoldDB" id="A0A2Z6R9S0"/>
<evidence type="ECO:0000313" key="2">
    <source>
        <dbReference type="Proteomes" id="UP000247702"/>
    </source>
</evidence>
<evidence type="ECO:0008006" key="3">
    <source>
        <dbReference type="Google" id="ProtNLM"/>
    </source>
</evidence>
<dbReference type="InterPro" id="IPR036388">
    <property type="entry name" value="WH-like_DNA-bd_sf"/>
</dbReference>
<organism evidence="1 2">
    <name type="scientific">Rhizophagus clarus</name>
    <dbReference type="NCBI Taxonomy" id="94130"/>
    <lineage>
        <taxon>Eukaryota</taxon>
        <taxon>Fungi</taxon>
        <taxon>Fungi incertae sedis</taxon>
        <taxon>Mucoromycota</taxon>
        <taxon>Glomeromycotina</taxon>
        <taxon>Glomeromycetes</taxon>
        <taxon>Glomerales</taxon>
        <taxon>Glomeraceae</taxon>
        <taxon>Rhizophagus</taxon>
    </lineage>
</organism>
<keyword evidence="2" id="KW-1185">Reference proteome</keyword>
<dbReference type="Proteomes" id="UP000247702">
    <property type="component" value="Unassembled WGS sequence"/>
</dbReference>
<dbReference type="InterPro" id="IPR009057">
    <property type="entry name" value="Homeodomain-like_sf"/>
</dbReference>
<dbReference type="Gene3D" id="1.10.10.10">
    <property type="entry name" value="Winged helix-like DNA-binding domain superfamily/Winged helix DNA-binding domain"/>
    <property type="match status" value="1"/>
</dbReference>
<accession>A0A2Z6R9S0</accession>
<comment type="caution">
    <text evidence="1">The sequence shown here is derived from an EMBL/GenBank/DDBJ whole genome shotgun (WGS) entry which is preliminary data.</text>
</comment>
<evidence type="ECO:0000313" key="1">
    <source>
        <dbReference type="EMBL" id="GBB93691.1"/>
    </source>
</evidence>
<dbReference type="Pfam" id="PF13384">
    <property type="entry name" value="HTH_23"/>
    <property type="match status" value="1"/>
</dbReference>
<protein>
    <recommendedName>
        <fullName evidence="3">Paired domain-containing protein</fullName>
    </recommendedName>
</protein>
<gene>
    <name evidence="1" type="ORF">RclHR1_22130002</name>
</gene>
<proteinExistence type="predicted"/>
<sequence length="230" mass="27616">MLLDEKYNQTIGIKVREGWVLLYKKHNQTIGIKVRESWKVLLDEKYDWTIKIKCCLMKSITGLLELRIIEIKTRAFSDDLKWRIVYLYHDGYNQKKIAKLLHISKCTVDKVLQIYVQWGTMVNPWQKLPGCHKTLTRNEMKILQELVKDKLHQAAYERNELLRSTFIAEVGHDYKSEQLIFMDETAKDKRSLSQGYRYSFKNTFTTKKMYLYEKHDIQYCLLYLYRALLL</sequence>
<name>A0A2Z6R9S0_9GLOM</name>
<dbReference type="EMBL" id="BEXD01001351">
    <property type="protein sequence ID" value="GBB93691.1"/>
    <property type="molecule type" value="Genomic_DNA"/>
</dbReference>